<dbReference type="AlphaFoldDB" id="A0A2D2AZC0"/>
<dbReference type="OrthoDB" id="1936983at2"/>
<organism evidence="1 2">
    <name type="scientific">Caulobacter mirabilis</name>
    <dbReference type="NCBI Taxonomy" id="69666"/>
    <lineage>
        <taxon>Bacteria</taxon>
        <taxon>Pseudomonadati</taxon>
        <taxon>Pseudomonadota</taxon>
        <taxon>Alphaproteobacteria</taxon>
        <taxon>Caulobacterales</taxon>
        <taxon>Caulobacteraceae</taxon>
        <taxon>Caulobacter</taxon>
    </lineage>
</organism>
<evidence type="ECO:0000313" key="2">
    <source>
        <dbReference type="Proteomes" id="UP000228945"/>
    </source>
</evidence>
<dbReference type="RefSeq" id="WP_099622611.1">
    <property type="nucleotide sequence ID" value="NZ_CP024201.1"/>
</dbReference>
<dbReference type="Gene3D" id="3.50.30.30">
    <property type="match status" value="1"/>
</dbReference>
<dbReference type="KEGG" id="cmb:CSW64_13510"/>
<proteinExistence type="predicted"/>
<dbReference type="EMBL" id="CP024201">
    <property type="protein sequence ID" value="ATQ43360.1"/>
    <property type="molecule type" value="Genomic_DNA"/>
</dbReference>
<accession>A0A2D2AZC0</accession>
<dbReference type="Gene3D" id="3.40.630.10">
    <property type="entry name" value="Zn peptidases"/>
    <property type="match status" value="1"/>
</dbReference>
<dbReference type="Proteomes" id="UP000228945">
    <property type="component" value="Chromosome"/>
</dbReference>
<name>A0A2D2AZC0_9CAUL</name>
<dbReference type="SUPFAM" id="SSF53187">
    <property type="entry name" value="Zn-dependent exopeptidases"/>
    <property type="match status" value="1"/>
</dbReference>
<keyword evidence="2" id="KW-1185">Reference proteome</keyword>
<sequence>MLWNWIERLNSFGPRLTGYPAHEASIDLIAQELQAMGLVVQSDVHAMTRWTVRETGLVVAGSPVPVASAFAYSGRTEPQGITAPLVWLGEKPRSLEAAAGKIAVVPVKNAAIGFLVRDLMFTRKAFYPSREEADFTGTVTTPLLSGLTPGIDLAAARRAGVLGVICVFQDMSEEAARDQYNPFITPYQDCPALWVGPAAGARLKAACEAGEQATLTLQAELAPDVPTRTLFAVLEGTVPNETIIVNTHTDGPNACEENGPAALLALARYMSRVPAEQRRRTIIFAFVTGHFQMPQLSGHEGQATSRWLRDHPELWDGKPGHRKAVAGLTIEHIGCREWKDVADRSRSAPTGKLERELVYTTNEVMDQVFAEAAAGRTKIRALTVEPRNGVHLGEGQPLFAAGIPAIAMCPLPDYLCSARRGGDLDRLDPEFAHQQVQTFARALLQLDALPAKVLGSPRPARNTLLGRVVKLGQ</sequence>
<evidence type="ECO:0000313" key="1">
    <source>
        <dbReference type="EMBL" id="ATQ43360.1"/>
    </source>
</evidence>
<protein>
    <recommendedName>
        <fullName evidence="3">Peptidase M28 domain-containing protein</fullName>
    </recommendedName>
</protein>
<gene>
    <name evidence="1" type="ORF">CSW64_13510</name>
</gene>
<evidence type="ECO:0008006" key="3">
    <source>
        <dbReference type="Google" id="ProtNLM"/>
    </source>
</evidence>
<reference evidence="1 2" key="1">
    <citation type="submission" date="2017-10" db="EMBL/GenBank/DDBJ databases">
        <title>Genome sequence of Caulobacter mirabilis FWC38.</title>
        <authorList>
            <person name="Fiebig A."/>
            <person name="Crosson S."/>
        </authorList>
    </citation>
    <scope>NUCLEOTIDE SEQUENCE [LARGE SCALE GENOMIC DNA]</scope>
    <source>
        <strain evidence="1 2">FWC 38</strain>
    </source>
</reference>